<dbReference type="PANTHER" id="PTHR33741:SF5">
    <property type="entry name" value="TRANSMEMBRANE PROTEIN DDB_G0269096-RELATED"/>
    <property type="match status" value="1"/>
</dbReference>
<evidence type="ECO:0000313" key="4">
    <source>
        <dbReference type="Proteomes" id="UP001147830"/>
    </source>
</evidence>
<dbReference type="Pfam" id="PF04982">
    <property type="entry name" value="TM_HPP"/>
    <property type="match status" value="1"/>
</dbReference>
<comment type="caution">
    <text evidence="3">The sequence shown here is derived from an EMBL/GenBank/DDBJ whole genome shotgun (WGS) entry which is preliminary data.</text>
</comment>
<feature type="transmembrane region" description="Helical" evidence="1">
    <location>
        <begin position="12"/>
        <end position="33"/>
    </location>
</feature>
<dbReference type="Proteomes" id="UP001147830">
    <property type="component" value="Unassembled WGS sequence"/>
</dbReference>
<evidence type="ECO:0000313" key="3">
    <source>
        <dbReference type="EMBL" id="MCT7360623.1"/>
    </source>
</evidence>
<sequence>MFHLLRHPSITSLKAALLAGAGAMLCISSLALLQHWQHSLLIMAPFGATMVILFALPDSPLAQPRNIIGGHLLTALIGLLVLQYLDVNPLTLGLATGLGVSLMVLTNTLHPPAGANPLLVMLTVPEWDFLLTPVFSGTLLIVLFGVIYHRMINRRVYPLRWF</sequence>
<keyword evidence="1" id="KW-0472">Membrane</keyword>
<dbReference type="EMBL" id="JAOANI010000028">
    <property type="protein sequence ID" value="MCT7360623.1"/>
    <property type="molecule type" value="Genomic_DNA"/>
</dbReference>
<feature type="transmembrane region" description="Helical" evidence="1">
    <location>
        <begin position="129"/>
        <end position="148"/>
    </location>
</feature>
<reference evidence="3" key="2">
    <citation type="submission" date="2022-08" db="EMBL/GenBank/DDBJ databases">
        <authorList>
            <person name="Dong C."/>
        </authorList>
    </citation>
    <scope>NUCLEOTIDE SEQUENCE</scope>
    <source>
        <strain evidence="3">59MF3M-4</strain>
    </source>
</reference>
<dbReference type="AlphaFoldDB" id="A0A9X2WI17"/>
<proteinExistence type="predicted"/>
<feature type="transmembrane region" description="Helical" evidence="1">
    <location>
        <begin position="40"/>
        <end position="56"/>
    </location>
</feature>
<evidence type="ECO:0000259" key="2">
    <source>
        <dbReference type="Pfam" id="PF04982"/>
    </source>
</evidence>
<feature type="domain" description="HPP transmembrane region" evidence="2">
    <location>
        <begin position="11"/>
        <end position="158"/>
    </location>
</feature>
<dbReference type="InterPro" id="IPR007065">
    <property type="entry name" value="HPP"/>
</dbReference>
<keyword evidence="1" id="KW-1133">Transmembrane helix</keyword>
<feature type="transmembrane region" description="Helical" evidence="1">
    <location>
        <begin position="92"/>
        <end position="109"/>
    </location>
</feature>
<dbReference type="PANTHER" id="PTHR33741">
    <property type="entry name" value="TRANSMEMBRANE PROTEIN DDB_G0269096-RELATED"/>
    <property type="match status" value="1"/>
</dbReference>
<organism evidence="3 4">
    <name type="scientific">Thalassolituus pacificus</name>
    <dbReference type="NCBI Taxonomy" id="2975440"/>
    <lineage>
        <taxon>Bacteria</taxon>
        <taxon>Pseudomonadati</taxon>
        <taxon>Pseudomonadota</taxon>
        <taxon>Gammaproteobacteria</taxon>
        <taxon>Oceanospirillales</taxon>
        <taxon>Oceanospirillaceae</taxon>
        <taxon>Thalassolituus</taxon>
    </lineage>
</organism>
<evidence type="ECO:0000256" key="1">
    <source>
        <dbReference type="SAM" id="Phobius"/>
    </source>
</evidence>
<keyword evidence="4" id="KW-1185">Reference proteome</keyword>
<dbReference type="RefSeq" id="WP_260977452.1">
    <property type="nucleotide sequence ID" value="NZ_JAOANI010000028.1"/>
</dbReference>
<dbReference type="InterPro" id="IPR058581">
    <property type="entry name" value="TM_HPP"/>
</dbReference>
<reference evidence="3" key="1">
    <citation type="journal article" date="2022" name="Front. Microbiol.">
        <title>Genome-based taxonomic rearrangement of Oceanobacter-related bacteria including the description of Thalassolituus hydrocarbonoclasticus sp. nov. and Thalassolituus pacificus sp. nov. and emended description of the genus Thalassolituus.</title>
        <authorList>
            <person name="Dong C."/>
            <person name="Wei L."/>
            <person name="Wang J."/>
            <person name="Lai Q."/>
            <person name="Huang Z."/>
            <person name="Shao Z."/>
        </authorList>
    </citation>
    <scope>NUCLEOTIDE SEQUENCE</scope>
    <source>
        <strain evidence="3">59MF3M-4</strain>
    </source>
</reference>
<feature type="transmembrane region" description="Helical" evidence="1">
    <location>
        <begin position="68"/>
        <end position="85"/>
    </location>
</feature>
<accession>A0A9X2WI17</accession>
<protein>
    <submittedName>
        <fullName evidence="3">HPP family protein</fullName>
    </submittedName>
</protein>
<gene>
    <name evidence="3" type="ORF">NYR02_16500</name>
</gene>
<keyword evidence="1" id="KW-0812">Transmembrane</keyword>
<name>A0A9X2WI17_9GAMM</name>